<dbReference type="InterPro" id="IPR037006">
    <property type="entry name" value="CheA-like_homodim_sf"/>
</dbReference>
<dbReference type="Pfam" id="PF02518">
    <property type="entry name" value="HATPase_c"/>
    <property type="match status" value="1"/>
</dbReference>
<dbReference type="Gene3D" id="3.30.565.10">
    <property type="entry name" value="Histidine kinase-like ATPase, C-terminal domain"/>
    <property type="match status" value="1"/>
</dbReference>
<evidence type="ECO:0000256" key="6">
    <source>
        <dbReference type="ARBA" id="ARBA00023012"/>
    </source>
</evidence>
<accession>A0ABW4B3X2</accession>
<dbReference type="InterPro" id="IPR005467">
    <property type="entry name" value="His_kinase_dom"/>
</dbReference>
<dbReference type="InterPro" id="IPR003594">
    <property type="entry name" value="HATPase_dom"/>
</dbReference>
<evidence type="ECO:0000256" key="3">
    <source>
        <dbReference type="ARBA" id="ARBA00022553"/>
    </source>
</evidence>
<evidence type="ECO:0000256" key="4">
    <source>
        <dbReference type="ARBA" id="ARBA00022679"/>
    </source>
</evidence>
<dbReference type="InterPro" id="IPR036061">
    <property type="entry name" value="CheW-like_dom_sf"/>
</dbReference>
<dbReference type="PROSITE" id="PS50109">
    <property type="entry name" value="HIS_KIN"/>
    <property type="match status" value="1"/>
</dbReference>
<dbReference type="Gene3D" id="1.20.120.160">
    <property type="entry name" value="HPT domain"/>
    <property type="match status" value="1"/>
</dbReference>
<dbReference type="GO" id="GO:0004673">
    <property type="term" value="F:protein histidine kinase activity"/>
    <property type="evidence" value="ECO:0007669"/>
    <property type="project" value="UniProtKB-EC"/>
</dbReference>
<evidence type="ECO:0000256" key="2">
    <source>
        <dbReference type="ARBA" id="ARBA00012438"/>
    </source>
</evidence>
<evidence type="ECO:0000259" key="10">
    <source>
        <dbReference type="PROSITE" id="PS50851"/>
    </source>
</evidence>
<feature type="compositionally biased region" description="Basic and acidic residues" evidence="8">
    <location>
        <begin position="284"/>
        <end position="302"/>
    </location>
</feature>
<dbReference type="SMART" id="SM00073">
    <property type="entry name" value="HPT"/>
    <property type="match status" value="1"/>
</dbReference>
<dbReference type="InterPro" id="IPR004105">
    <property type="entry name" value="CheA-like_dim"/>
</dbReference>
<name>A0ABW4B3X2_9GAMM</name>
<keyword evidence="4 12" id="KW-0808">Transferase</keyword>
<protein>
    <recommendedName>
        <fullName evidence="2">histidine kinase</fullName>
        <ecNumber evidence="2">2.7.13.3</ecNumber>
    </recommendedName>
</protein>
<dbReference type="SMART" id="SM00387">
    <property type="entry name" value="HATPase_c"/>
    <property type="match status" value="1"/>
</dbReference>
<keyword evidence="13" id="KW-1185">Reference proteome</keyword>
<organism evidence="12 13">
    <name type="scientific">Rhodanobacter aciditrophus</name>
    <dbReference type="NCBI Taxonomy" id="1623218"/>
    <lineage>
        <taxon>Bacteria</taxon>
        <taxon>Pseudomonadati</taxon>
        <taxon>Pseudomonadota</taxon>
        <taxon>Gammaproteobacteria</taxon>
        <taxon>Lysobacterales</taxon>
        <taxon>Rhodanobacteraceae</taxon>
        <taxon>Rhodanobacter</taxon>
    </lineage>
</organism>
<dbReference type="Gene3D" id="1.10.287.560">
    <property type="entry name" value="Histidine kinase CheA-like, homodimeric domain"/>
    <property type="match status" value="1"/>
</dbReference>
<feature type="compositionally biased region" description="Acidic residues" evidence="8">
    <location>
        <begin position="310"/>
        <end position="322"/>
    </location>
</feature>
<dbReference type="SUPFAM" id="SSF47226">
    <property type="entry name" value="Histidine-containing phosphotransfer domain, HPT domain"/>
    <property type="match status" value="1"/>
</dbReference>
<dbReference type="CDD" id="cd16916">
    <property type="entry name" value="HATPase_CheA-like"/>
    <property type="match status" value="1"/>
</dbReference>
<feature type="region of interest" description="Disordered" evidence="8">
    <location>
        <begin position="188"/>
        <end position="403"/>
    </location>
</feature>
<feature type="domain" description="HPt" evidence="11">
    <location>
        <begin position="2"/>
        <end position="106"/>
    </location>
</feature>
<dbReference type="PANTHER" id="PTHR43395:SF1">
    <property type="entry name" value="CHEMOTAXIS PROTEIN CHEA"/>
    <property type="match status" value="1"/>
</dbReference>
<dbReference type="InterPro" id="IPR036097">
    <property type="entry name" value="HisK_dim/P_sf"/>
</dbReference>
<dbReference type="RefSeq" id="WP_377368271.1">
    <property type="nucleotide sequence ID" value="NZ_JBHTMN010000014.1"/>
</dbReference>
<evidence type="ECO:0000313" key="12">
    <source>
        <dbReference type="EMBL" id="MFD1384238.1"/>
    </source>
</evidence>
<feature type="compositionally biased region" description="Basic and acidic residues" evidence="8">
    <location>
        <begin position="238"/>
        <end position="248"/>
    </location>
</feature>
<dbReference type="CDD" id="cd00731">
    <property type="entry name" value="CheA_reg"/>
    <property type="match status" value="1"/>
</dbReference>
<evidence type="ECO:0000256" key="1">
    <source>
        <dbReference type="ARBA" id="ARBA00000085"/>
    </source>
</evidence>
<dbReference type="Pfam" id="PF02895">
    <property type="entry name" value="H-kinase_dim"/>
    <property type="match status" value="1"/>
</dbReference>
<feature type="compositionally biased region" description="Basic and acidic residues" evidence="8">
    <location>
        <begin position="384"/>
        <end position="396"/>
    </location>
</feature>
<dbReference type="PROSITE" id="PS50894">
    <property type="entry name" value="HPT"/>
    <property type="match status" value="1"/>
</dbReference>
<evidence type="ECO:0000259" key="9">
    <source>
        <dbReference type="PROSITE" id="PS50109"/>
    </source>
</evidence>
<evidence type="ECO:0000256" key="7">
    <source>
        <dbReference type="PROSITE-ProRule" id="PRU00110"/>
    </source>
</evidence>
<dbReference type="PROSITE" id="PS50851">
    <property type="entry name" value="CHEW"/>
    <property type="match status" value="1"/>
</dbReference>
<feature type="compositionally biased region" description="Acidic residues" evidence="8">
    <location>
        <begin position="257"/>
        <end position="269"/>
    </location>
</feature>
<evidence type="ECO:0000256" key="8">
    <source>
        <dbReference type="SAM" id="MobiDB-lite"/>
    </source>
</evidence>
<dbReference type="InterPro" id="IPR004358">
    <property type="entry name" value="Sig_transdc_His_kin-like_C"/>
</dbReference>
<evidence type="ECO:0000259" key="11">
    <source>
        <dbReference type="PROSITE" id="PS50894"/>
    </source>
</evidence>
<reference evidence="13" key="1">
    <citation type="journal article" date="2019" name="Int. J. Syst. Evol. Microbiol.">
        <title>The Global Catalogue of Microorganisms (GCM) 10K type strain sequencing project: providing services to taxonomists for standard genome sequencing and annotation.</title>
        <authorList>
            <consortium name="The Broad Institute Genomics Platform"/>
            <consortium name="The Broad Institute Genome Sequencing Center for Infectious Disease"/>
            <person name="Wu L."/>
            <person name="Ma J."/>
        </authorList>
    </citation>
    <scope>NUCLEOTIDE SEQUENCE [LARGE SCALE GENOMIC DNA]</scope>
    <source>
        <strain evidence="13">JCM 30774</strain>
    </source>
</reference>
<keyword evidence="6" id="KW-0902">Two-component regulatory system</keyword>
<keyword evidence="5" id="KW-0418">Kinase</keyword>
<dbReference type="EMBL" id="JBHTMN010000014">
    <property type="protein sequence ID" value="MFD1384238.1"/>
    <property type="molecule type" value="Genomic_DNA"/>
</dbReference>
<dbReference type="SMART" id="SM00260">
    <property type="entry name" value="CheW"/>
    <property type="match status" value="1"/>
</dbReference>
<dbReference type="Proteomes" id="UP001597059">
    <property type="component" value="Unassembled WGS sequence"/>
</dbReference>
<feature type="region of interest" description="Disordered" evidence="8">
    <location>
        <begin position="133"/>
        <end position="176"/>
    </location>
</feature>
<comment type="catalytic activity">
    <reaction evidence="1">
        <text>ATP + protein L-histidine = ADP + protein N-phospho-L-histidine.</text>
        <dbReference type="EC" id="2.7.13.3"/>
    </reaction>
</comment>
<dbReference type="PANTHER" id="PTHR43395">
    <property type="entry name" value="SENSOR HISTIDINE KINASE CHEA"/>
    <property type="match status" value="1"/>
</dbReference>
<dbReference type="CDD" id="cd00088">
    <property type="entry name" value="HPT"/>
    <property type="match status" value="1"/>
</dbReference>
<feature type="domain" description="Histidine kinase" evidence="9">
    <location>
        <begin position="440"/>
        <end position="651"/>
    </location>
</feature>
<dbReference type="SMART" id="SM01231">
    <property type="entry name" value="H-kinase_dim"/>
    <property type="match status" value="1"/>
</dbReference>
<dbReference type="InterPro" id="IPR051315">
    <property type="entry name" value="Bact_Chemotaxis_CheA"/>
</dbReference>
<dbReference type="SUPFAM" id="SSF55874">
    <property type="entry name" value="ATPase domain of HSP90 chaperone/DNA topoisomerase II/histidine kinase"/>
    <property type="match status" value="1"/>
</dbReference>
<dbReference type="Pfam" id="PF01627">
    <property type="entry name" value="Hpt"/>
    <property type="match status" value="1"/>
</dbReference>
<feature type="modified residue" description="Phosphohistidine" evidence="7">
    <location>
        <position position="49"/>
    </location>
</feature>
<dbReference type="InterPro" id="IPR002545">
    <property type="entry name" value="CheW-lke_dom"/>
</dbReference>
<feature type="compositionally biased region" description="Acidic residues" evidence="8">
    <location>
        <begin position="136"/>
        <end position="176"/>
    </location>
</feature>
<dbReference type="InterPro" id="IPR008207">
    <property type="entry name" value="Sig_transdc_His_kin_Hpt_dom"/>
</dbReference>
<dbReference type="EC" id="2.7.13.3" evidence="2"/>
<dbReference type="PRINTS" id="PR00344">
    <property type="entry name" value="BCTRLSENSOR"/>
</dbReference>
<dbReference type="Gene3D" id="2.30.30.40">
    <property type="entry name" value="SH3 Domains"/>
    <property type="match status" value="1"/>
</dbReference>
<proteinExistence type="predicted"/>
<gene>
    <name evidence="12" type="ORF">ACFQ45_12735</name>
</gene>
<evidence type="ECO:0000256" key="5">
    <source>
        <dbReference type="ARBA" id="ARBA00022777"/>
    </source>
</evidence>
<dbReference type="SUPFAM" id="SSF47384">
    <property type="entry name" value="Homodimeric domain of signal transducing histidine kinase"/>
    <property type="match status" value="1"/>
</dbReference>
<dbReference type="Gene3D" id="1.10.238.10">
    <property type="entry name" value="EF-hand"/>
    <property type="match status" value="1"/>
</dbReference>
<feature type="domain" description="CheW-like" evidence="10">
    <location>
        <begin position="653"/>
        <end position="788"/>
    </location>
</feature>
<sequence>MSFEVDEEILQDFLVEAGEILEQLSEQLVDLEQNPEDNALLNAIFRGFHTVKGGAGFLQLTALVDCCHYAENVFDVLRNHQRTVDSDLMDVVLQALDAVNEMFETVRAGGEPERADPQLIEALSYYAKPPSADELAANDDEQDDTPEEVEEAVDDEPVIEEPVAEDVVDDQTPEDLSDDEFESLLSALGSSDTENDSESESSSAADQESDEISEDEFDALLDQLHGAGAPGVSAASDTAKEEPKKETTEAPAANSGDDSDEITEDEFEALLDQLHGGSAPGLDESEKAEAPKADTSKDEADKSAPSSDSAESDLITEDEFEQLLDSLHGKGQAPEAKEPKAAAAENAKEAPKSEPKKPASEKPAPEKPAPKKPAAPKKPTVTPKAEKPEAEPKDKANSPVVQETTVRVDTKRLDDIMNMVGELVLVRNRLVRLGLQSDDESMGKAVANLDVVTGDLQNAVMKTRMQPIKKVFGRFPRVVRDLARNLKKEVNLELRGEETDLDKNLVEALADPLVHLVRNSVDHGIEAPDVRESKGKPRVGHVILSAEQEGDHILLSIDDDGAGMDADVLRRKAVEKGIMDTDAAERLSDDEAFNLIFAPGFSTKVEITDVSGRGVGMDVVKTKISQLNGTLDIKSVLGQGSRFSIKVPLTLAIMPTLMVMLNDQAFAFPLVSVNEIFHLNLKKTNVVDGQKVVVIRGKTLPIFHLKDWLIKGAAYEEKPEEAHVVVVQVGMNEVGFVVDQLVGQEEVVIKPLGKMLQGTPGMAGATITGDGRIALILDVPSMLKSYASR</sequence>
<feature type="compositionally biased region" description="Basic and acidic residues" evidence="8">
    <location>
        <begin position="335"/>
        <end position="369"/>
    </location>
</feature>
<keyword evidence="3 7" id="KW-0597">Phosphoprotein</keyword>
<dbReference type="Pfam" id="PF01584">
    <property type="entry name" value="CheW"/>
    <property type="match status" value="1"/>
</dbReference>
<comment type="caution">
    <text evidence="12">The sequence shown here is derived from an EMBL/GenBank/DDBJ whole genome shotgun (WGS) entry which is preliminary data.</text>
</comment>
<feature type="compositionally biased region" description="Acidic residues" evidence="8">
    <location>
        <begin position="207"/>
        <end position="219"/>
    </location>
</feature>
<dbReference type="SUPFAM" id="SSF50341">
    <property type="entry name" value="CheW-like"/>
    <property type="match status" value="1"/>
</dbReference>
<dbReference type="InterPro" id="IPR036641">
    <property type="entry name" value="HPT_dom_sf"/>
</dbReference>
<evidence type="ECO:0000313" key="13">
    <source>
        <dbReference type="Proteomes" id="UP001597059"/>
    </source>
</evidence>
<dbReference type="InterPro" id="IPR036890">
    <property type="entry name" value="HATPase_C_sf"/>
</dbReference>